<sequence>RFIMTDLKGEIEIKAEAGSAFPQSQAAVRATIQSLIELGLINVRDPMTAYNILQHAGLAHLSGAVDDDFKIAAEEFDMFLDTAEQTGVPPDVDPVFDNHFAHFMQHKRDAQTDKFRKKPPQIRALWTQHTLGHLQNMQEWAAAGFTVPRGGEPPDVVPIEGAGGKGDTRPPQGKKPPGTQGQTIPGVKSPQTGEPLEPKKPVV</sequence>
<evidence type="ECO:0000256" key="1">
    <source>
        <dbReference type="SAM" id="MobiDB-lite"/>
    </source>
</evidence>
<protein>
    <submittedName>
        <fullName evidence="2">Uncharacterized protein</fullName>
    </submittedName>
</protein>
<reference evidence="2" key="1">
    <citation type="journal article" date="2015" name="Nature">
        <title>Complex archaea that bridge the gap between prokaryotes and eukaryotes.</title>
        <authorList>
            <person name="Spang A."/>
            <person name="Saw J.H."/>
            <person name="Jorgensen S.L."/>
            <person name="Zaremba-Niedzwiedzka K."/>
            <person name="Martijn J."/>
            <person name="Lind A.E."/>
            <person name="van Eijk R."/>
            <person name="Schleper C."/>
            <person name="Guy L."/>
            <person name="Ettema T.J."/>
        </authorList>
    </citation>
    <scope>NUCLEOTIDE SEQUENCE</scope>
</reference>
<dbReference type="EMBL" id="LAZR01021699">
    <property type="protein sequence ID" value="KKL84427.1"/>
    <property type="molecule type" value="Genomic_DNA"/>
</dbReference>
<feature type="non-terminal residue" evidence="2">
    <location>
        <position position="1"/>
    </location>
</feature>
<name>A0A0F9IAI5_9ZZZZ</name>
<organism evidence="2">
    <name type="scientific">marine sediment metagenome</name>
    <dbReference type="NCBI Taxonomy" id="412755"/>
    <lineage>
        <taxon>unclassified sequences</taxon>
        <taxon>metagenomes</taxon>
        <taxon>ecological metagenomes</taxon>
    </lineage>
</organism>
<comment type="caution">
    <text evidence="2">The sequence shown here is derived from an EMBL/GenBank/DDBJ whole genome shotgun (WGS) entry which is preliminary data.</text>
</comment>
<feature type="region of interest" description="Disordered" evidence="1">
    <location>
        <begin position="146"/>
        <end position="203"/>
    </location>
</feature>
<dbReference type="AlphaFoldDB" id="A0A0F9IAI5"/>
<gene>
    <name evidence="2" type="ORF">LCGC14_1964850</name>
</gene>
<proteinExistence type="predicted"/>
<accession>A0A0F9IAI5</accession>
<evidence type="ECO:0000313" key="2">
    <source>
        <dbReference type="EMBL" id="KKL84427.1"/>
    </source>
</evidence>